<name>A0A1T4K6A8_9FIRM</name>
<evidence type="ECO:0000256" key="8">
    <source>
        <dbReference type="ARBA" id="ARBA00023027"/>
    </source>
</evidence>
<dbReference type="AlphaFoldDB" id="A0A1T4K6A8"/>
<dbReference type="InterPro" id="IPR000086">
    <property type="entry name" value="NUDIX_hydrolase_dom"/>
</dbReference>
<dbReference type="GO" id="GO:0046872">
    <property type="term" value="F:metal ion binding"/>
    <property type="evidence" value="ECO:0007669"/>
    <property type="project" value="UniProtKB-KW"/>
</dbReference>
<dbReference type="PROSITE" id="PS51462">
    <property type="entry name" value="NUDIX"/>
    <property type="match status" value="1"/>
</dbReference>
<dbReference type="EMBL" id="FUXA01000003">
    <property type="protein sequence ID" value="SJZ37867.1"/>
    <property type="molecule type" value="Genomic_DNA"/>
</dbReference>
<accession>A0A1T4K6A8</accession>
<evidence type="ECO:0000259" key="10">
    <source>
        <dbReference type="PROSITE" id="PS51462"/>
    </source>
</evidence>
<reference evidence="11 12" key="1">
    <citation type="submission" date="2017-02" db="EMBL/GenBank/DDBJ databases">
        <authorList>
            <person name="Peterson S.W."/>
        </authorList>
    </citation>
    <scope>NUCLEOTIDE SEQUENCE [LARGE SCALE GENOMIC DNA]</scope>
    <source>
        <strain evidence="11 12">ATCC 17233</strain>
    </source>
</reference>
<dbReference type="Proteomes" id="UP000189857">
    <property type="component" value="Unassembled WGS sequence"/>
</dbReference>
<evidence type="ECO:0000256" key="5">
    <source>
        <dbReference type="ARBA" id="ARBA00022723"/>
    </source>
</evidence>
<evidence type="ECO:0000256" key="7">
    <source>
        <dbReference type="ARBA" id="ARBA00022842"/>
    </source>
</evidence>
<dbReference type="InterPro" id="IPR020084">
    <property type="entry name" value="NUDIX_hydrolase_CS"/>
</dbReference>
<evidence type="ECO:0000313" key="12">
    <source>
        <dbReference type="Proteomes" id="UP000189857"/>
    </source>
</evidence>
<proteinExistence type="inferred from homology"/>
<organism evidence="11 12">
    <name type="scientific">Eubacterium ruminantium</name>
    <dbReference type="NCBI Taxonomy" id="42322"/>
    <lineage>
        <taxon>Bacteria</taxon>
        <taxon>Bacillati</taxon>
        <taxon>Bacillota</taxon>
        <taxon>Clostridia</taxon>
        <taxon>Eubacteriales</taxon>
        <taxon>Eubacteriaceae</taxon>
        <taxon>Eubacterium</taxon>
    </lineage>
</organism>
<keyword evidence="8" id="KW-0520">NAD</keyword>
<dbReference type="PANTHER" id="PTHR42904">
    <property type="entry name" value="NUDIX HYDROLASE, NUDC SUBFAMILY"/>
    <property type="match status" value="1"/>
</dbReference>
<dbReference type="RefSeq" id="WP_078785869.1">
    <property type="nucleotide sequence ID" value="NZ_FMTO01000002.1"/>
</dbReference>
<dbReference type="Pfam" id="PF00293">
    <property type="entry name" value="NUDIX"/>
    <property type="match status" value="1"/>
</dbReference>
<dbReference type="InterPro" id="IPR050241">
    <property type="entry name" value="NAD-cap_RNA_hydrolase_NudC"/>
</dbReference>
<dbReference type="SUPFAM" id="SSF55811">
    <property type="entry name" value="Nudix"/>
    <property type="match status" value="1"/>
</dbReference>
<dbReference type="InterPro" id="IPR015797">
    <property type="entry name" value="NUDIX_hydrolase-like_dom_sf"/>
</dbReference>
<dbReference type="InterPro" id="IPR049734">
    <property type="entry name" value="NudC-like_C"/>
</dbReference>
<dbReference type="PROSITE" id="PS00893">
    <property type="entry name" value="NUDIX_BOX"/>
    <property type="match status" value="1"/>
</dbReference>
<feature type="domain" description="Nudix hydrolase" evidence="10">
    <location>
        <begin position="157"/>
        <end position="285"/>
    </location>
</feature>
<evidence type="ECO:0000256" key="1">
    <source>
        <dbReference type="ARBA" id="ARBA00001946"/>
    </source>
</evidence>
<keyword evidence="7" id="KW-0460">Magnesium</keyword>
<evidence type="ECO:0000256" key="3">
    <source>
        <dbReference type="ARBA" id="ARBA00009595"/>
    </source>
</evidence>
<evidence type="ECO:0000313" key="11">
    <source>
        <dbReference type="EMBL" id="SJZ37867.1"/>
    </source>
</evidence>
<dbReference type="CDD" id="cd03429">
    <property type="entry name" value="NUDIX_NADH_pyrophosphatase_Nudt13"/>
    <property type="match status" value="1"/>
</dbReference>
<dbReference type="EC" id="3.6.1.22" evidence="4"/>
<gene>
    <name evidence="11" type="ORF">SAMN02745110_00189</name>
</gene>
<dbReference type="GO" id="GO:0035529">
    <property type="term" value="F:NADH pyrophosphatase activity"/>
    <property type="evidence" value="ECO:0007669"/>
    <property type="project" value="TreeGrafter"/>
</dbReference>
<comment type="catalytic activity">
    <reaction evidence="9">
        <text>a 5'-end NAD(+)-phospho-ribonucleoside in mRNA + H2O = a 5'-end phospho-adenosine-phospho-ribonucleoside in mRNA + beta-nicotinamide D-ribonucleotide + 2 H(+)</text>
        <dbReference type="Rhea" id="RHEA:60876"/>
        <dbReference type="Rhea" id="RHEA-COMP:15698"/>
        <dbReference type="Rhea" id="RHEA-COMP:15719"/>
        <dbReference type="ChEBI" id="CHEBI:14649"/>
        <dbReference type="ChEBI" id="CHEBI:15377"/>
        <dbReference type="ChEBI" id="CHEBI:15378"/>
        <dbReference type="ChEBI" id="CHEBI:144029"/>
        <dbReference type="ChEBI" id="CHEBI:144051"/>
    </reaction>
    <physiologicalReaction direction="left-to-right" evidence="9">
        <dbReference type="Rhea" id="RHEA:60877"/>
    </physiologicalReaction>
</comment>
<dbReference type="Gene3D" id="3.90.79.10">
    <property type="entry name" value="Nucleoside Triphosphate Pyrophosphohydrolase"/>
    <property type="match status" value="1"/>
</dbReference>
<evidence type="ECO:0000256" key="2">
    <source>
        <dbReference type="ARBA" id="ARBA00001947"/>
    </source>
</evidence>
<evidence type="ECO:0000256" key="4">
    <source>
        <dbReference type="ARBA" id="ARBA00012381"/>
    </source>
</evidence>
<keyword evidence="12" id="KW-1185">Reference proteome</keyword>
<keyword evidence="6" id="KW-0378">Hydrolase</keyword>
<dbReference type="OrthoDB" id="9787476at2"/>
<dbReference type="GO" id="GO:0006742">
    <property type="term" value="P:NADP+ catabolic process"/>
    <property type="evidence" value="ECO:0007669"/>
    <property type="project" value="TreeGrafter"/>
</dbReference>
<dbReference type="GO" id="GO:0019677">
    <property type="term" value="P:NAD+ catabolic process"/>
    <property type="evidence" value="ECO:0007669"/>
    <property type="project" value="TreeGrafter"/>
</dbReference>
<evidence type="ECO:0000256" key="6">
    <source>
        <dbReference type="ARBA" id="ARBA00022801"/>
    </source>
</evidence>
<comment type="cofactor">
    <cofactor evidence="1">
        <name>Mg(2+)</name>
        <dbReference type="ChEBI" id="CHEBI:18420"/>
    </cofactor>
</comment>
<keyword evidence="5" id="KW-0479">Metal-binding</keyword>
<evidence type="ECO:0000256" key="9">
    <source>
        <dbReference type="ARBA" id="ARBA00023679"/>
    </source>
</evidence>
<comment type="similarity">
    <text evidence="3">Belongs to the Nudix hydrolase family. NudC subfamily.</text>
</comment>
<dbReference type="Gene3D" id="3.90.79.20">
    <property type="match status" value="1"/>
</dbReference>
<comment type="cofactor">
    <cofactor evidence="2">
        <name>Zn(2+)</name>
        <dbReference type="ChEBI" id="CHEBI:29105"/>
    </cofactor>
</comment>
<sequence>MIQDIYPSRLYNEFHKYEISDNDYLLMFNEEGKILLGKKENEVIFPCKADMCHINDHNSTESNSDKESVVYLFSLDDKRFFLATSDIEIAKKNYSYYTMREVRDVFSGKEVFAVFTAFHLWKWYRDNIYCGKCKGKLVFHDKERALACPDCGNVIYPRINPAVIVGVIKDDSLLITKYRRGYAHSALVAGFTEIGETLEETVIREVMEETGVKIKNIRYYKSQPWGMAQDILVGFYCEAEEDSVIHMDENELKYAEWVKREDIILQPNNLSLTNEMMRMFKENKI</sequence>
<protein>
    <recommendedName>
        <fullName evidence="4">NAD(+) diphosphatase</fullName>
        <ecNumber evidence="4">3.6.1.22</ecNumber>
    </recommendedName>
</protein>
<dbReference type="NCBIfam" id="NF001299">
    <property type="entry name" value="PRK00241.1"/>
    <property type="match status" value="1"/>
</dbReference>
<dbReference type="GO" id="GO:0005829">
    <property type="term" value="C:cytosol"/>
    <property type="evidence" value="ECO:0007669"/>
    <property type="project" value="TreeGrafter"/>
</dbReference>
<dbReference type="PANTHER" id="PTHR42904:SF6">
    <property type="entry name" value="NAD-CAPPED RNA HYDROLASE NUDT12"/>
    <property type="match status" value="1"/>
</dbReference>